<evidence type="ECO:0000259" key="12">
    <source>
        <dbReference type="Pfam" id="PF22776"/>
    </source>
</evidence>
<dbReference type="Pfam" id="PF22776">
    <property type="entry name" value="K_trans_C"/>
    <property type="match status" value="1"/>
</dbReference>
<feature type="transmembrane region" description="Helical" evidence="10">
    <location>
        <begin position="474"/>
        <end position="495"/>
    </location>
</feature>
<evidence type="ECO:0000259" key="11">
    <source>
        <dbReference type="Pfam" id="PF02705"/>
    </source>
</evidence>
<feature type="transmembrane region" description="Helical" evidence="10">
    <location>
        <begin position="198"/>
        <end position="217"/>
    </location>
</feature>
<accession>A0A8H3SDT5</accession>
<sequence length="810" mass="89606">MANTDASSDDTDAAFPASSGGGVFPSRPAHYENLLQRKVTNDPKIADVEQASVTEGADYDERDFHKKQVFSGWTLAWLSYQSLGVIYGDIGTSPLYVYSSTFSSEPSREDVLGAVSLIIWSLTIMVTVKYVCIVLNADDEGEGGTFALYSLISRYANLVRRDPRHHNMVRMQRYATDDLQKPNLVTRNVIERSTFMKWMFKVVGVFGVSLLLADGVLTPAQSILGAIQGITVINPNLSSSTVVGVSCAILVVVFLIQPFGTSKIANTFAPVVIVWLLFNLSFGIYNLVMYDASVLKGFSPYFAGAFLVRNGRAGWLQLGGILLAFTGVETLFADLGAFSKRYCLRSCISCEETDADSSLRAVQISWLCFAYPCLLISVCARVPELNPCMRLYDANGHGQYIGQGAHISRVPSAYANPFYLTVPPGMLYPSLVVAVLACIVASQAVITGSFQLLSQIMKLSYFPQVRVYHVSKIFHGQVYIPIANWLMMIGTIIVTAVYNNTTALGEAYGACVILVSFLTTCMVTVVALIVWRLPIYLVLPVFIIFALWDGMFLSAALSKVPHGAWFTLMLGVVLTLIFVLWRYGKEEQWTAEESDNVPLSRTMFLRDNQLILHPDLGGSTITPISGLGVFFDKSGNSATTPAVFLHFIQKFGAAPEVSVFFHLRPLSVPTVAPSERYTVMRCHTYGNGPGKQPISNCFRLIVRHGYADEVITPDLGILVLDQIREFLARESLSVSPADAHKETDALHRAWKSQVIYIVGKEQLRIARETNLFRRMVLVAFLWMRDASRTKIQHLNVQADRVVEVGFVKEM</sequence>
<evidence type="ECO:0000256" key="10">
    <source>
        <dbReference type="SAM" id="Phobius"/>
    </source>
</evidence>
<feature type="domain" description="K+ potassium transporter integral membrane" evidence="11">
    <location>
        <begin position="399"/>
        <end position="602"/>
    </location>
</feature>
<feature type="region of interest" description="Disordered" evidence="9">
    <location>
        <begin position="1"/>
        <end position="24"/>
    </location>
</feature>
<dbReference type="PANTHER" id="PTHR30540">
    <property type="entry name" value="OSMOTIC STRESS POTASSIUM TRANSPORTER"/>
    <property type="match status" value="1"/>
</dbReference>
<evidence type="ECO:0000313" key="13">
    <source>
        <dbReference type="EMBL" id="GFF57525.1"/>
    </source>
</evidence>
<feature type="transmembrane region" description="Helical" evidence="10">
    <location>
        <begin position="237"/>
        <end position="256"/>
    </location>
</feature>
<comment type="caution">
    <text evidence="13">The sequence shown here is derived from an EMBL/GenBank/DDBJ whole genome shotgun (WGS) entry which is preliminary data.</text>
</comment>
<gene>
    <name evidence="13" type="ORF">IFM46972_10824</name>
</gene>
<dbReference type="GO" id="GO:0016020">
    <property type="term" value="C:membrane"/>
    <property type="evidence" value="ECO:0007669"/>
    <property type="project" value="UniProtKB-SubCell"/>
</dbReference>
<feature type="domain" description="K+ potassium transporter C-terminal" evidence="12">
    <location>
        <begin position="625"/>
        <end position="810"/>
    </location>
</feature>
<keyword evidence="7" id="KW-0406">Ion transport</keyword>
<dbReference type="GO" id="GO:0015079">
    <property type="term" value="F:potassium ion transmembrane transporter activity"/>
    <property type="evidence" value="ECO:0007669"/>
    <property type="project" value="InterPro"/>
</dbReference>
<reference evidence="13 14" key="1">
    <citation type="submission" date="2020-01" db="EMBL/GenBank/DDBJ databases">
        <title>Draft genome sequence of Aspergillus udagawae IFM 46972.</title>
        <authorList>
            <person name="Takahashi H."/>
            <person name="Yaguchi T."/>
        </authorList>
    </citation>
    <scope>NUCLEOTIDE SEQUENCE [LARGE SCALE GENOMIC DNA]</scope>
    <source>
        <strain evidence="13 14">IFM 46972</strain>
    </source>
</reference>
<feature type="transmembrane region" description="Helical" evidence="10">
    <location>
        <begin position="315"/>
        <end position="335"/>
    </location>
</feature>
<protein>
    <submittedName>
        <fullName evidence="13">Potassium transporter 5</fullName>
    </submittedName>
</protein>
<keyword evidence="6 10" id="KW-1133">Transmembrane helix</keyword>
<keyword evidence="8 10" id="KW-0472">Membrane</keyword>
<dbReference type="PANTHER" id="PTHR30540:SF83">
    <property type="entry name" value="K+ POTASSIUM TRANSPORTER"/>
    <property type="match status" value="1"/>
</dbReference>
<feature type="transmembrane region" description="Helical" evidence="10">
    <location>
        <begin position="563"/>
        <end position="581"/>
    </location>
</feature>
<feature type="transmembrane region" description="Helical" evidence="10">
    <location>
        <begin position="537"/>
        <end position="557"/>
    </location>
</feature>
<feature type="transmembrane region" description="Helical" evidence="10">
    <location>
        <begin position="268"/>
        <end position="288"/>
    </location>
</feature>
<dbReference type="Proteomes" id="UP000465221">
    <property type="component" value="Unassembled WGS sequence"/>
</dbReference>
<evidence type="ECO:0000256" key="9">
    <source>
        <dbReference type="SAM" id="MobiDB-lite"/>
    </source>
</evidence>
<evidence type="ECO:0000313" key="14">
    <source>
        <dbReference type="Proteomes" id="UP000465221"/>
    </source>
</evidence>
<keyword evidence="3" id="KW-0633">Potassium transport</keyword>
<evidence type="ECO:0000256" key="2">
    <source>
        <dbReference type="ARBA" id="ARBA00022448"/>
    </source>
</evidence>
<dbReference type="AlphaFoldDB" id="A0A8H3SDT5"/>
<name>A0A8H3SDT5_9EURO</name>
<organism evidence="13 14">
    <name type="scientific">Aspergillus udagawae</name>
    <dbReference type="NCBI Taxonomy" id="91492"/>
    <lineage>
        <taxon>Eukaryota</taxon>
        <taxon>Fungi</taxon>
        <taxon>Dikarya</taxon>
        <taxon>Ascomycota</taxon>
        <taxon>Pezizomycotina</taxon>
        <taxon>Eurotiomycetes</taxon>
        <taxon>Eurotiomycetidae</taxon>
        <taxon>Eurotiales</taxon>
        <taxon>Aspergillaceae</taxon>
        <taxon>Aspergillus</taxon>
        <taxon>Aspergillus subgen. Fumigati</taxon>
    </lineage>
</organism>
<keyword evidence="5" id="KW-0630">Potassium</keyword>
<feature type="domain" description="K+ potassium transporter integral membrane" evidence="11">
    <location>
        <begin position="79"/>
        <end position="345"/>
    </location>
</feature>
<evidence type="ECO:0000256" key="6">
    <source>
        <dbReference type="ARBA" id="ARBA00022989"/>
    </source>
</evidence>
<evidence type="ECO:0000256" key="4">
    <source>
        <dbReference type="ARBA" id="ARBA00022692"/>
    </source>
</evidence>
<evidence type="ECO:0000256" key="1">
    <source>
        <dbReference type="ARBA" id="ARBA00004141"/>
    </source>
</evidence>
<evidence type="ECO:0000256" key="8">
    <source>
        <dbReference type="ARBA" id="ARBA00023136"/>
    </source>
</evidence>
<keyword evidence="2" id="KW-0813">Transport</keyword>
<feature type="transmembrane region" description="Helical" evidence="10">
    <location>
        <begin position="427"/>
        <end position="453"/>
    </location>
</feature>
<dbReference type="EMBL" id="BLKC01000154">
    <property type="protein sequence ID" value="GFF57525.1"/>
    <property type="molecule type" value="Genomic_DNA"/>
</dbReference>
<feature type="transmembrane region" description="Helical" evidence="10">
    <location>
        <begin position="507"/>
        <end position="530"/>
    </location>
</feature>
<evidence type="ECO:0000256" key="7">
    <source>
        <dbReference type="ARBA" id="ARBA00023065"/>
    </source>
</evidence>
<dbReference type="InterPro" id="IPR053952">
    <property type="entry name" value="K_trans_C"/>
</dbReference>
<comment type="subcellular location">
    <subcellularLocation>
        <location evidence="1">Membrane</location>
        <topology evidence="1">Multi-pass membrane protein</topology>
    </subcellularLocation>
</comment>
<evidence type="ECO:0000256" key="3">
    <source>
        <dbReference type="ARBA" id="ARBA00022538"/>
    </source>
</evidence>
<dbReference type="InterPro" id="IPR053951">
    <property type="entry name" value="K_trans_N"/>
</dbReference>
<dbReference type="InterPro" id="IPR003855">
    <property type="entry name" value="K+_transporter"/>
</dbReference>
<dbReference type="Pfam" id="PF02705">
    <property type="entry name" value="K_trans"/>
    <property type="match status" value="2"/>
</dbReference>
<proteinExistence type="predicted"/>
<evidence type="ECO:0000256" key="5">
    <source>
        <dbReference type="ARBA" id="ARBA00022958"/>
    </source>
</evidence>
<keyword evidence="4 10" id="KW-0812">Transmembrane</keyword>